<dbReference type="EMBL" id="FOIC01000009">
    <property type="protein sequence ID" value="SET63143.1"/>
    <property type="molecule type" value="Genomic_DNA"/>
</dbReference>
<dbReference type="Gene3D" id="1.10.1200.10">
    <property type="entry name" value="ACP-like"/>
    <property type="match status" value="1"/>
</dbReference>
<accession>A0A1I0FXP6</accession>
<dbReference type="AlphaFoldDB" id="A0A1I0FXP6"/>
<dbReference type="InterPro" id="IPR036736">
    <property type="entry name" value="ACP-like_sf"/>
</dbReference>
<reference evidence="6 7" key="1">
    <citation type="submission" date="2016-10" db="EMBL/GenBank/DDBJ databases">
        <authorList>
            <person name="Varghese N."/>
            <person name="Submissions S."/>
        </authorList>
    </citation>
    <scope>NUCLEOTIDE SEQUENCE [LARGE SCALE GENOMIC DNA]</scope>
    <source>
        <strain evidence="4 7">CDM_1</strain>
        <strain evidence="6">CDM_6</strain>
    </source>
</reference>
<evidence type="ECO:0000259" key="3">
    <source>
        <dbReference type="PROSITE" id="PS50075"/>
    </source>
</evidence>
<evidence type="ECO:0000256" key="2">
    <source>
        <dbReference type="ARBA" id="ARBA00022553"/>
    </source>
</evidence>
<feature type="domain" description="Carrier" evidence="3">
    <location>
        <begin position="5"/>
        <end position="81"/>
    </location>
</feature>
<keyword evidence="2" id="KW-0597">Phosphoprotein</keyword>
<evidence type="ECO:0000313" key="7">
    <source>
        <dbReference type="Proteomes" id="UP000324021"/>
    </source>
</evidence>
<dbReference type="HAMAP" id="MF_01217">
    <property type="entry name" value="Acyl_carrier"/>
    <property type="match status" value="1"/>
</dbReference>
<evidence type="ECO:0000313" key="5">
    <source>
        <dbReference type="EMBL" id="SET63143.1"/>
    </source>
</evidence>
<evidence type="ECO:0000256" key="1">
    <source>
        <dbReference type="ARBA" id="ARBA00022450"/>
    </source>
</evidence>
<dbReference type="Pfam" id="PF00550">
    <property type="entry name" value="PP-binding"/>
    <property type="match status" value="1"/>
</dbReference>
<dbReference type="Proteomes" id="UP000324021">
    <property type="component" value="Unassembled WGS sequence"/>
</dbReference>
<dbReference type="InterPro" id="IPR009081">
    <property type="entry name" value="PP-bd_ACP"/>
</dbReference>
<evidence type="ECO:0000313" key="6">
    <source>
        <dbReference type="Proteomes" id="UP000199320"/>
    </source>
</evidence>
<keyword evidence="6" id="KW-1185">Reference proteome</keyword>
<keyword evidence="1" id="KW-0596">Phosphopantetheine</keyword>
<dbReference type="InterPro" id="IPR003231">
    <property type="entry name" value="ACP"/>
</dbReference>
<gene>
    <name evidence="5" type="ORF">SAMN04488694_109124</name>
    <name evidence="4" type="ORF">SAMN05192552_1007152</name>
</gene>
<dbReference type="Proteomes" id="UP000199320">
    <property type="component" value="Unassembled WGS sequence"/>
</dbReference>
<sequence>MTATEGVPDRVEGIVADRLRVDSDAFDDGTPFDGETLDADSLDLVEIAEAIEAAVGVHIPDADLEDLETVGDLTAYVDERA</sequence>
<dbReference type="EMBL" id="FMZP01000007">
    <property type="protein sequence ID" value="SDC80298.1"/>
    <property type="molecule type" value="Genomic_DNA"/>
</dbReference>
<dbReference type="SUPFAM" id="SSF47336">
    <property type="entry name" value="ACP-like"/>
    <property type="match status" value="1"/>
</dbReference>
<organism evidence="5 6">
    <name type="scientific">Natrinema hispanicum</name>
    <dbReference type="NCBI Taxonomy" id="392421"/>
    <lineage>
        <taxon>Archaea</taxon>
        <taxon>Methanobacteriati</taxon>
        <taxon>Methanobacteriota</taxon>
        <taxon>Stenosarchaea group</taxon>
        <taxon>Halobacteria</taxon>
        <taxon>Halobacteriales</taxon>
        <taxon>Natrialbaceae</taxon>
        <taxon>Natrinema</taxon>
    </lineage>
</organism>
<dbReference type="PROSITE" id="PS50075">
    <property type="entry name" value="CARRIER"/>
    <property type="match status" value="1"/>
</dbReference>
<reference evidence="5" key="2">
    <citation type="submission" date="2016-10" db="EMBL/GenBank/DDBJ databases">
        <authorList>
            <person name="de Groot N.N."/>
        </authorList>
    </citation>
    <scope>NUCLEOTIDE SEQUENCE [LARGE SCALE GENOMIC DNA]</scope>
    <source>
        <strain evidence="5">CDM_6</strain>
    </source>
</reference>
<dbReference type="GO" id="GO:0006633">
    <property type="term" value="P:fatty acid biosynthetic process"/>
    <property type="evidence" value="ECO:0007669"/>
    <property type="project" value="InterPro"/>
</dbReference>
<dbReference type="OrthoDB" id="185345at2157"/>
<name>A0A1I0FXP6_9EURY</name>
<proteinExistence type="inferred from homology"/>
<protein>
    <submittedName>
        <fullName evidence="5">Acyl carrier protein</fullName>
    </submittedName>
</protein>
<dbReference type="STRING" id="392421.SAMN04488694_109124"/>
<evidence type="ECO:0000313" key="4">
    <source>
        <dbReference type="EMBL" id="SDC80298.1"/>
    </source>
</evidence>
<dbReference type="RefSeq" id="WP_092932946.1">
    <property type="nucleotide sequence ID" value="NZ_FMZP01000007.1"/>
</dbReference>